<sequence length="112" mass="12232">MVQPRIPLDRTWSKLPEDISQGDTLQRTYGNHQRLGPHQAVQTPGGEGNQDKENQATTQAIEEQLNHTGPTLIPSGSEGVDKNISQVASHYSGINRSVARSHHSSQSQVGKK</sequence>
<protein>
    <submittedName>
        <fullName evidence="2">Uncharacterized protein</fullName>
    </submittedName>
</protein>
<feature type="compositionally biased region" description="Polar residues" evidence="1">
    <location>
        <begin position="21"/>
        <end position="31"/>
    </location>
</feature>
<evidence type="ECO:0000256" key="1">
    <source>
        <dbReference type="SAM" id="MobiDB-lite"/>
    </source>
</evidence>
<organism evidence="2 3">
    <name type="scientific">Austropuccinia psidii MF-1</name>
    <dbReference type="NCBI Taxonomy" id="1389203"/>
    <lineage>
        <taxon>Eukaryota</taxon>
        <taxon>Fungi</taxon>
        <taxon>Dikarya</taxon>
        <taxon>Basidiomycota</taxon>
        <taxon>Pucciniomycotina</taxon>
        <taxon>Pucciniomycetes</taxon>
        <taxon>Pucciniales</taxon>
        <taxon>Sphaerophragmiaceae</taxon>
        <taxon>Austropuccinia</taxon>
    </lineage>
</organism>
<gene>
    <name evidence="2" type="ORF">O181_023326</name>
</gene>
<comment type="caution">
    <text evidence="2">The sequence shown here is derived from an EMBL/GenBank/DDBJ whole genome shotgun (WGS) entry which is preliminary data.</text>
</comment>
<feature type="compositionally biased region" description="Polar residues" evidence="1">
    <location>
        <begin position="83"/>
        <end position="95"/>
    </location>
</feature>
<reference evidence="2" key="1">
    <citation type="submission" date="2021-03" db="EMBL/GenBank/DDBJ databases">
        <title>Draft genome sequence of rust myrtle Austropuccinia psidii MF-1, a brazilian biotype.</title>
        <authorList>
            <person name="Quecine M.C."/>
            <person name="Pachon D.M.R."/>
            <person name="Bonatelli M.L."/>
            <person name="Correr F.H."/>
            <person name="Franceschini L.M."/>
            <person name="Leite T.F."/>
            <person name="Margarido G.R.A."/>
            <person name="Almeida C.A."/>
            <person name="Ferrarezi J.A."/>
            <person name="Labate C.A."/>
        </authorList>
    </citation>
    <scope>NUCLEOTIDE SEQUENCE</scope>
    <source>
        <strain evidence="2">MF-1</strain>
    </source>
</reference>
<proteinExistence type="predicted"/>
<accession>A0A9Q3GXJ3</accession>
<name>A0A9Q3GXJ3_9BASI</name>
<dbReference type="EMBL" id="AVOT02007310">
    <property type="protein sequence ID" value="MBW0483611.1"/>
    <property type="molecule type" value="Genomic_DNA"/>
</dbReference>
<evidence type="ECO:0000313" key="2">
    <source>
        <dbReference type="EMBL" id="MBW0483611.1"/>
    </source>
</evidence>
<dbReference type="AlphaFoldDB" id="A0A9Q3GXJ3"/>
<dbReference type="Proteomes" id="UP000765509">
    <property type="component" value="Unassembled WGS sequence"/>
</dbReference>
<evidence type="ECO:0000313" key="3">
    <source>
        <dbReference type="Proteomes" id="UP000765509"/>
    </source>
</evidence>
<feature type="region of interest" description="Disordered" evidence="1">
    <location>
        <begin position="1"/>
        <end position="112"/>
    </location>
</feature>
<feature type="compositionally biased region" description="Basic and acidic residues" evidence="1">
    <location>
        <begin position="7"/>
        <end position="17"/>
    </location>
</feature>
<keyword evidence="3" id="KW-1185">Reference proteome</keyword>
<feature type="compositionally biased region" description="Polar residues" evidence="1">
    <location>
        <begin position="55"/>
        <end position="69"/>
    </location>
</feature>